<reference evidence="1" key="1">
    <citation type="journal article" date="2020" name="mSystems">
        <title>Genome- and Community-Level Interaction Insights into Carbon Utilization and Element Cycling Functions of Hydrothermarchaeota in Hydrothermal Sediment.</title>
        <authorList>
            <person name="Zhou Z."/>
            <person name="Liu Y."/>
            <person name="Xu W."/>
            <person name="Pan J."/>
            <person name="Luo Z.H."/>
            <person name="Li M."/>
        </authorList>
    </citation>
    <scope>NUCLEOTIDE SEQUENCE [LARGE SCALE GENOMIC DNA]</scope>
    <source>
        <strain evidence="1">SpSt-488</strain>
    </source>
</reference>
<proteinExistence type="predicted"/>
<evidence type="ECO:0000313" key="1">
    <source>
        <dbReference type="EMBL" id="HGK28691.1"/>
    </source>
</evidence>
<gene>
    <name evidence="1" type="ORF">ENS41_07015</name>
</gene>
<dbReference type="AlphaFoldDB" id="A0A7C4CBM7"/>
<organism evidence="1">
    <name type="scientific">candidate division WOR-3 bacterium</name>
    <dbReference type="NCBI Taxonomy" id="2052148"/>
    <lineage>
        <taxon>Bacteria</taxon>
        <taxon>Bacteria division WOR-3</taxon>
    </lineage>
</organism>
<comment type="caution">
    <text evidence="1">The sequence shown here is derived from an EMBL/GenBank/DDBJ whole genome shotgun (WGS) entry which is preliminary data.</text>
</comment>
<accession>A0A7C4CBM7</accession>
<dbReference type="EMBL" id="DSUT01000148">
    <property type="protein sequence ID" value="HGK28691.1"/>
    <property type="molecule type" value="Genomic_DNA"/>
</dbReference>
<name>A0A7C4CBM7_UNCW3</name>
<sequence length="180" mass="19760">MFRLASSVLLIVVLGLPARPQEAALNREQVPRHIAYGILFHEVVVLDREANELQRQGRPAAYLLTRYQERFDLSPTDSASLRNVAAMCMPKLSALDQAAASIISAVKSEYRGKARGPGSQVPAPPPELLRLEASRKETVESCVSELEALMGRGAFAAFEARLKQHIAHHARIVPAEKSAR</sequence>
<protein>
    <submittedName>
        <fullName evidence="1">Uncharacterized protein</fullName>
    </submittedName>
</protein>